<dbReference type="Proteomes" id="UP001219355">
    <property type="component" value="Chromosome 3"/>
</dbReference>
<dbReference type="Pfam" id="PF03962">
    <property type="entry name" value="Mnd1"/>
    <property type="match status" value="1"/>
</dbReference>
<sequence length="566" mass="63396">MNRHEDAAAVPKSVEQDTKTVHPEPRRRFANVYDAVAAQSPNLITGRVSTQKFRSAPSLEDVGNLPKTFPSVPPDEVLFRRLSAPTRYEEDDIYFANEHLPPDQTLPDSDLLKAIHTYTSDFYSNATVDHGRSVWSSMDETALLAMGILLEETTTEALGKTGDMVFVEGEEAVDDTEPGYESEASVAAGRRSVSRTWGSLEPDAARTRIRGVGGKGDEVVRTWNRRKKRRLSDSGRSRDERIDLEYLNCWHVEAFQLERCSPSPRAAYRLDFSTLSLSSTDSDCVPKAVTSINPEDDAFPLRFQQRNSTPHHVCPSLRCSVHKAPQVSITELFDCPLEGIQATFCAKMGPSKSLPPAAKQALILAHLRSTRTCHTLKDLEKMLPSVASINGMQVKDYIQALADDGKIQVEKIGSGNWYWAWAAEEKKERDKVRSALAKDLEKINRAVAELESKVGMAKEEAGYGQSAEEEAERAELLAKKAATEAEVIRLKRELDQYESGKVGGDIDMMEADIKRWKAEVEMWTDNIYILEEYMKKLVGGDREVLEALRRECYGDEYVEGEGLREL</sequence>
<dbReference type="GO" id="GO:0006360">
    <property type="term" value="P:transcription by RNA polymerase I"/>
    <property type="evidence" value="ECO:0007669"/>
    <property type="project" value="InterPro"/>
</dbReference>
<keyword evidence="5" id="KW-1185">Reference proteome</keyword>
<gene>
    <name evidence="4" type="ORF">PRK78_005230</name>
</gene>
<dbReference type="PANTHER" id="PTHR28054:SF1">
    <property type="entry name" value="RNA POLYMERASE I-SPECIFIC TRANSCRIPTION INITIATION FACTOR RRN10"/>
    <property type="match status" value="1"/>
</dbReference>
<evidence type="ECO:0000313" key="4">
    <source>
        <dbReference type="EMBL" id="WEW59750.1"/>
    </source>
</evidence>
<organism evidence="4 5">
    <name type="scientific">Emydomyces testavorans</name>
    <dbReference type="NCBI Taxonomy" id="2070801"/>
    <lineage>
        <taxon>Eukaryota</taxon>
        <taxon>Fungi</taxon>
        <taxon>Dikarya</taxon>
        <taxon>Ascomycota</taxon>
        <taxon>Pezizomycotina</taxon>
        <taxon>Eurotiomycetes</taxon>
        <taxon>Eurotiomycetidae</taxon>
        <taxon>Onygenales</taxon>
        <taxon>Nannizziopsiaceae</taxon>
        <taxon>Emydomyces</taxon>
    </lineage>
</organism>
<keyword evidence="1" id="KW-0175">Coiled coil</keyword>
<evidence type="ECO:0000256" key="1">
    <source>
        <dbReference type="SAM" id="Coils"/>
    </source>
</evidence>
<feature type="domain" description="Mnd1 HTH" evidence="3">
    <location>
        <begin position="363"/>
        <end position="421"/>
    </location>
</feature>
<dbReference type="InterPro" id="IPR040453">
    <property type="entry name" value="Mnd1_HTH"/>
</dbReference>
<dbReference type="PANTHER" id="PTHR28054">
    <property type="entry name" value="RNA POLYMERASE I-SPECIFIC TRANSCRIPTION INITIATION FACTOR RRN10"/>
    <property type="match status" value="1"/>
</dbReference>
<feature type="coiled-coil region" evidence="1">
    <location>
        <begin position="433"/>
        <end position="526"/>
    </location>
</feature>
<name>A0AAF0DMY9_9EURO</name>
<evidence type="ECO:0000259" key="3">
    <source>
        <dbReference type="Pfam" id="PF03962"/>
    </source>
</evidence>
<feature type="region of interest" description="Disordered" evidence="2">
    <location>
        <begin position="1"/>
        <end position="26"/>
    </location>
</feature>
<dbReference type="EMBL" id="CP120629">
    <property type="protein sequence ID" value="WEW59750.1"/>
    <property type="molecule type" value="Genomic_DNA"/>
</dbReference>
<evidence type="ECO:0000256" key="2">
    <source>
        <dbReference type="SAM" id="MobiDB-lite"/>
    </source>
</evidence>
<evidence type="ECO:0000313" key="5">
    <source>
        <dbReference type="Proteomes" id="UP001219355"/>
    </source>
</evidence>
<reference evidence="4" key="1">
    <citation type="submission" date="2023-03" db="EMBL/GenBank/DDBJ databases">
        <title>Emydomyces testavorans Genome Sequence.</title>
        <authorList>
            <person name="Hoyer L."/>
        </authorList>
    </citation>
    <scope>NUCLEOTIDE SEQUENCE</scope>
    <source>
        <strain evidence="4">16-2883</strain>
    </source>
</reference>
<proteinExistence type="predicted"/>
<feature type="compositionally biased region" description="Basic and acidic residues" evidence="2">
    <location>
        <begin position="14"/>
        <end position="26"/>
    </location>
</feature>
<accession>A0AAF0DMY9</accession>
<protein>
    <recommendedName>
        <fullName evidence="3">Mnd1 HTH domain-containing protein</fullName>
    </recommendedName>
</protein>
<dbReference type="InterPro" id="IPR022793">
    <property type="entry name" value="Rrn10"/>
</dbReference>
<dbReference type="AlphaFoldDB" id="A0AAF0DMY9"/>